<protein>
    <submittedName>
        <fullName evidence="6">HTH-type transcriptional regulator DmlR</fullName>
    </submittedName>
</protein>
<dbReference type="Gene3D" id="3.40.190.290">
    <property type="match status" value="1"/>
</dbReference>
<organism evidence="6 7">
    <name type="scientific">Vibrio celticus</name>
    <dbReference type="NCBI Taxonomy" id="446372"/>
    <lineage>
        <taxon>Bacteria</taxon>
        <taxon>Pseudomonadati</taxon>
        <taxon>Pseudomonadota</taxon>
        <taxon>Gammaproteobacteria</taxon>
        <taxon>Vibrionales</taxon>
        <taxon>Vibrionaceae</taxon>
        <taxon>Vibrio</taxon>
    </lineage>
</organism>
<dbReference type="SUPFAM" id="SSF53850">
    <property type="entry name" value="Periplasmic binding protein-like II"/>
    <property type="match status" value="1"/>
</dbReference>
<dbReference type="InterPro" id="IPR036390">
    <property type="entry name" value="WH_DNA-bd_sf"/>
</dbReference>
<dbReference type="InterPro" id="IPR000847">
    <property type="entry name" value="LysR_HTH_N"/>
</dbReference>
<dbReference type="Gene3D" id="1.10.10.10">
    <property type="entry name" value="Winged helix-like DNA-binding domain superfamily/Winged helix DNA-binding domain"/>
    <property type="match status" value="1"/>
</dbReference>
<keyword evidence="4" id="KW-0804">Transcription</keyword>
<dbReference type="SUPFAM" id="SSF46785">
    <property type="entry name" value="Winged helix' DNA-binding domain"/>
    <property type="match status" value="1"/>
</dbReference>
<comment type="similarity">
    <text evidence="1">Belongs to the LysR transcriptional regulatory family.</text>
</comment>
<dbReference type="Pfam" id="PF00126">
    <property type="entry name" value="HTH_1"/>
    <property type="match status" value="1"/>
</dbReference>
<dbReference type="Pfam" id="PF03466">
    <property type="entry name" value="LysR_substrate"/>
    <property type="match status" value="1"/>
</dbReference>
<dbReference type="InterPro" id="IPR036388">
    <property type="entry name" value="WH-like_DNA-bd_sf"/>
</dbReference>
<dbReference type="PROSITE" id="PS50931">
    <property type="entry name" value="HTH_LYSR"/>
    <property type="match status" value="1"/>
</dbReference>
<name>A0A1C3JD24_9VIBR</name>
<evidence type="ECO:0000313" key="7">
    <source>
        <dbReference type="Proteomes" id="UP000092819"/>
    </source>
</evidence>
<gene>
    <name evidence="6" type="primary">dmlR_10</name>
    <name evidence="6" type="ORF">VCE7224_01767</name>
</gene>
<dbReference type="PANTHER" id="PTHR30537:SF5">
    <property type="entry name" value="HTH-TYPE TRANSCRIPTIONAL ACTIVATOR TTDR-RELATED"/>
    <property type="match status" value="1"/>
</dbReference>
<feature type="domain" description="HTH lysR-type" evidence="5">
    <location>
        <begin position="1"/>
        <end position="60"/>
    </location>
</feature>
<keyword evidence="7" id="KW-1185">Reference proteome</keyword>
<dbReference type="PANTHER" id="PTHR30537">
    <property type="entry name" value="HTH-TYPE TRANSCRIPTIONAL REGULATOR"/>
    <property type="match status" value="1"/>
</dbReference>
<evidence type="ECO:0000256" key="2">
    <source>
        <dbReference type="ARBA" id="ARBA00023015"/>
    </source>
</evidence>
<reference evidence="7" key="1">
    <citation type="submission" date="2016-06" db="EMBL/GenBank/DDBJ databases">
        <authorList>
            <person name="Rodrigo-Torres L."/>
            <person name="Arahal D.R."/>
        </authorList>
    </citation>
    <scope>NUCLEOTIDE SEQUENCE [LARGE SCALE GENOMIC DNA]</scope>
    <source>
        <strain evidence="7">CECT 7224</strain>
    </source>
</reference>
<dbReference type="GO" id="GO:0006351">
    <property type="term" value="P:DNA-templated transcription"/>
    <property type="evidence" value="ECO:0007669"/>
    <property type="project" value="TreeGrafter"/>
</dbReference>
<dbReference type="InterPro" id="IPR058163">
    <property type="entry name" value="LysR-type_TF_proteobact-type"/>
</dbReference>
<dbReference type="EMBL" id="FLQZ01000034">
    <property type="protein sequence ID" value="SBT13023.1"/>
    <property type="molecule type" value="Genomic_DNA"/>
</dbReference>
<evidence type="ECO:0000256" key="1">
    <source>
        <dbReference type="ARBA" id="ARBA00009437"/>
    </source>
</evidence>
<evidence type="ECO:0000256" key="3">
    <source>
        <dbReference type="ARBA" id="ARBA00023125"/>
    </source>
</evidence>
<sequence>MKASFDDIRLFSQVVLHGGISAAAKANNMQRSKVSRRLKALESSLGTELLIRTTRNIELTGAGKHLYELVAKQVYHIEQGVEALQESQRDFNGLLRLAIPSALMSSPIFHSTIDDYSAQFPNVQIEIENYQDSVDLRRNRFDLQILPNTVKIIDDSYIQFNLLHYGSRLVATKQYLDSHPFCDSLNDLKLHRILSNRYSADFLDKSIQIHLNSDDLNLLLKLALQHRGIAFLPDIYLMRSGDESNLVHVLPEIDFPKLSLTMIYPSANSLSKKTRSFIDLFKLNLEQAMAAN</sequence>
<evidence type="ECO:0000313" key="6">
    <source>
        <dbReference type="EMBL" id="SBT13023.1"/>
    </source>
</evidence>
<accession>A0A1C3JD24</accession>
<dbReference type="GO" id="GO:0043565">
    <property type="term" value="F:sequence-specific DNA binding"/>
    <property type="evidence" value="ECO:0007669"/>
    <property type="project" value="TreeGrafter"/>
</dbReference>
<evidence type="ECO:0000256" key="4">
    <source>
        <dbReference type="ARBA" id="ARBA00023163"/>
    </source>
</evidence>
<evidence type="ECO:0000259" key="5">
    <source>
        <dbReference type="PROSITE" id="PS50931"/>
    </source>
</evidence>
<dbReference type="GO" id="GO:0003700">
    <property type="term" value="F:DNA-binding transcription factor activity"/>
    <property type="evidence" value="ECO:0007669"/>
    <property type="project" value="InterPro"/>
</dbReference>
<dbReference type="RefSeq" id="WP_065676215.1">
    <property type="nucleotide sequence ID" value="NZ_AP025464.1"/>
</dbReference>
<keyword evidence="3" id="KW-0238">DNA-binding</keyword>
<dbReference type="AlphaFoldDB" id="A0A1C3JD24"/>
<keyword evidence="2" id="KW-0805">Transcription regulation</keyword>
<dbReference type="InterPro" id="IPR005119">
    <property type="entry name" value="LysR_subst-bd"/>
</dbReference>
<proteinExistence type="inferred from homology"/>
<dbReference type="Proteomes" id="UP000092819">
    <property type="component" value="Unassembled WGS sequence"/>
</dbReference>